<evidence type="ECO:0000313" key="5">
    <source>
        <dbReference type="Proteomes" id="UP000572268"/>
    </source>
</evidence>
<dbReference type="InterPro" id="IPR036188">
    <property type="entry name" value="FAD/NAD-bd_sf"/>
</dbReference>
<evidence type="ECO:0000313" key="4">
    <source>
        <dbReference type="Proteomes" id="UP000570595"/>
    </source>
</evidence>
<proteinExistence type="predicted"/>
<name>A0A7J6KV78_PEROL</name>
<evidence type="ECO:0000259" key="1">
    <source>
        <dbReference type="Pfam" id="PF01593"/>
    </source>
</evidence>
<dbReference type="Proteomes" id="UP000570595">
    <property type="component" value="Unassembled WGS sequence"/>
</dbReference>
<dbReference type="EMBL" id="JABAHT010001035">
    <property type="protein sequence ID" value="KAF4650481.1"/>
    <property type="molecule type" value="Genomic_DNA"/>
</dbReference>
<dbReference type="OrthoDB" id="10263628at2759"/>
<dbReference type="AlphaFoldDB" id="A0A7J6KV78"/>
<dbReference type="PRINTS" id="PR00419">
    <property type="entry name" value="ADXRDTASE"/>
</dbReference>
<gene>
    <name evidence="3" type="ORF">FOL46_000253</name>
    <name evidence="2" type="ORF">FOZ61_000287</name>
</gene>
<dbReference type="Gene3D" id="3.50.50.60">
    <property type="entry name" value="FAD/NAD(P)-binding domain"/>
    <property type="match status" value="2"/>
</dbReference>
<dbReference type="SUPFAM" id="SSF54373">
    <property type="entry name" value="FAD-linked reductases, C-terminal domain"/>
    <property type="match status" value="1"/>
</dbReference>
<evidence type="ECO:0000313" key="3">
    <source>
        <dbReference type="EMBL" id="KAF4651560.1"/>
    </source>
</evidence>
<dbReference type="InterPro" id="IPR002937">
    <property type="entry name" value="Amino_oxidase"/>
</dbReference>
<dbReference type="GO" id="GO:0016491">
    <property type="term" value="F:oxidoreductase activity"/>
    <property type="evidence" value="ECO:0007669"/>
    <property type="project" value="InterPro"/>
</dbReference>
<dbReference type="SUPFAM" id="SSF51905">
    <property type="entry name" value="FAD/NAD(P)-binding domain"/>
    <property type="match status" value="1"/>
</dbReference>
<comment type="caution">
    <text evidence="2">The sequence shown here is derived from an EMBL/GenBank/DDBJ whole genome shotgun (WGS) entry which is preliminary data.</text>
</comment>
<dbReference type="EMBL" id="JABANN010001034">
    <property type="protein sequence ID" value="KAF4651560.1"/>
    <property type="molecule type" value="Genomic_DNA"/>
</dbReference>
<organism evidence="2 4">
    <name type="scientific">Perkinsus olseni</name>
    <name type="common">Perkinsus atlanticus</name>
    <dbReference type="NCBI Taxonomy" id="32597"/>
    <lineage>
        <taxon>Eukaryota</taxon>
        <taxon>Sar</taxon>
        <taxon>Alveolata</taxon>
        <taxon>Perkinsozoa</taxon>
        <taxon>Perkinsea</taxon>
        <taxon>Perkinsida</taxon>
        <taxon>Perkinsidae</taxon>
        <taxon>Perkinsus</taxon>
    </lineage>
</organism>
<protein>
    <recommendedName>
        <fullName evidence="1">Amine oxidase domain-containing protein</fullName>
    </recommendedName>
</protein>
<feature type="domain" description="Amine oxidase" evidence="1">
    <location>
        <begin position="29"/>
        <end position="429"/>
    </location>
</feature>
<accession>A0A7J6KV78</accession>
<dbReference type="PANTHER" id="PTHR42923:SF3">
    <property type="entry name" value="PROTOPORPHYRINOGEN OXIDASE"/>
    <property type="match status" value="1"/>
</dbReference>
<dbReference type="PANTHER" id="PTHR42923">
    <property type="entry name" value="PROTOPORPHYRINOGEN OXIDASE"/>
    <property type="match status" value="1"/>
</dbReference>
<reference evidence="4 5" key="1">
    <citation type="submission" date="2020-04" db="EMBL/GenBank/DDBJ databases">
        <title>Perkinsus olseni comparative genomics.</title>
        <authorList>
            <person name="Bogema D.R."/>
        </authorList>
    </citation>
    <scope>NUCLEOTIDE SEQUENCE [LARGE SCALE GENOMIC DNA]</scope>
    <source>
        <strain evidence="2">ATCC PRA-179</strain>
        <strain evidence="3">ATCC PRA-31</strain>
    </source>
</reference>
<dbReference type="Pfam" id="PF01593">
    <property type="entry name" value="Amino_oxidase"/>
    <property type="match status" value="1"/>
</dbReference>
<sequence length="447" mass="48958">MPSSDCVPDNRPNEDVAHSPHVAVIGAGLAGLACATYLTMNGVRVTLIEKEDRVGGQCWTRYEDNGVIWEAGGEGFVRRAVAVPKIANALGIEEDMLPQEPVENYEIEENYAYLSIPNCDINIGVNHTASLREVFQDNLGQKRMMLIDVSLTSDPPRCSLFICVLGSVDRLGEAARKLGFQVKKEDFGRGIASFREGMGELVDSMHSCLKESPLCTVFLNDEVASLERDANQSNTMLTLAGGEKLIVDEVVIATPEKEACAMLGRESNSTGLMSHVSVYCLVRMVGQASDHWHSFSVPAEMQDDLHGLRAVALVNEKFPGRSPAGTALFRCYYRPRAEPLREWSDEEWSKLASESLMKICSFTEQEVLSSYVSRWDSALPVFNDEYRAAVEQLKESVVDQHVHLIGAAFTGAGIEAAVKSGEEAAVEILKKRPQSSILVAVPVKSGE</sequence>
<dbReference type="Proteomes" id="UP000572268">
    <property type="component" value="Unassembled WGS sequence"/>
</dbReference>
<evidence type="ECO:0000313" key="2">
    <source>
        <dbReference type="EMBL" id="KAF4650481.1"/>
    </source>
</evidence>
<dbReference type="InterPro" id="IPR050464">
    <property type="entry name" value="Zeta_carotene_desat/Oxidored"/>
</dbReference>